<dbReference type="CDD" id="cd17922">
    <property type="entry name" value="DEXHc_LHR-like"/>
    <property type="match status" value="1"/>
</dbReference>
<dbReference type="PROSITE" id="PS51192">
    <property type="entry name" value="HELICASE_ATP_BIND_1"/>
    <property type="match status" value="1"/>
</dbReference>
<reference evidence="5" key="1">
    <citation type="journal article" date="2015" name="ISME J.">
        <title>Genomic and phenotypic differentiation among Methanosarcina mazei populations from Columbia River sediment.</title>
        <authorList>
            <person name="Youngblut N.D."/>
            <person name="Wirth J.S."/>
            <person name="Henriksen J.R."/>
            <person name="Smith M."/>
            <person name="Simon H."/>
            <person name="Metcalf W.W."/>
            <person name="Whitaker R.J."/>
        </authorList>
    </citation>
    <scope>NUCLEOTIDE SEQUENCE [LARGE SCALE GENOMIC DNA]</scope>
    <source>
        <strain evidence="5">3.H.A.1A.1</strain>
    </source>
</reference>
<dbReference type="GO" id="GO:0005524">
    <property type="term" value="F:ATP binding"/>
    <property type="evidence" value="ECO:0007669"/>
    <property type="project" value="UniProtKB-KW"/>
</dbReference>
<protein>
    <recommendedName>
        <fullName evidence="6">Helicase</fullName>
    </recommendedName>
</protein>
<name>A0A0F8IJB1_METMZ</name>
<feature type="domain" description="Helicase C-terminal" evidence="4">
    <location>
        <begin position="266"/>
        <end position="334"/>
    </location>
</feature>
<dbReference type="InterPro" id="IPR052511">
    <property type="entry name" value="ATP-dep_Helicase"/>
</dbReference>
<evidence type="ECO:0000256" key="2">
    <source>
        <dbReference type="ARBA" id="ARBA00022840"/>
    </source>
</evidence>
<dbReference type="PANTHER" id="PTHR47962:SF5">
    <property type="entry name" value="ATP-DEPENDENT HELICASE LHR-RELATED"/>
    <property type="match status" value="1"/>
</dbReference>
<dbReference type="EMBL" id="JJPM01000045">
    <property type="protein sequence ID" value="KKG79509.1"/>
    <property type="molecule type" value="Genomic_DNA"/>
</dbReference>
<dbReference type="PROSITE" id="PS51194">
    <property type="entry name" value="HELICASE_CTER"/>
    <property type="match status" value="1"/>
</dbReference>
<feature type="non-terminal residue" evidence="5">
    <location>
        <position position="334"/>
    </location>
</feature>
<proteinExistence type="predicted"/>
<dbReference type="GO" id="GO:0016887">
    <property type="term" value="F:ATP hydrolysis activity"/>
    <property type="evidence" value="ECO:0007669"/>
    <property type="project" value="TreeGrafter"/>
</dbReference>
<sequence>MTFNNIFNTFHPKIQGALNTLGFKKPTEPQERAFPHIMDGKHTLLIAPTGSGKTESAVLPVFHNILKKKPEARRGISALYITPLRALNRDMLSRIENLGQMLDIKVQVRHGDTPQSERQRQSRNPPDVLITTPETLQAMFTGSRLRQNLETVTHVVIDEIHELAGSKRGAQLAVGLERLVEISGEFQRIGLSATVGNPWEIAKFLAGANRDFTVIEVALLKLLEFDVVSPHLSISGTAEEVDREKEVMEIAKTVGCEPEFASHLLCIKKIVEESQSTLIFVNTRQSAEALAAGFRKLGASIGVHHGSLSFEARVEAEEEFKAGALRGLICTSSM</sequence>
<evidence type="ECO:0008006" key="6">
    <source>
        <dbReference type="Google" id="ProtNLM"/>
    </source>
</evidence>
<keyword evidence="2" id="KW-0067">ATP-binding</keyword>
<dbReference type="PANTHER" id="PTHR47962">
    <property type="entry name" value="ATP-DEPENDENT HELICASE LHR-RELATED-RELATED"/>
    <property type="match status" value="1"/>
</dbReference>
<feature type="domain" description="Helicase ATP-binding" evidence="3">
    <location>
        <begin position="34"/>
        <end position="213"/>
    </location>
</feature>
<dbReference type="SMART" id="SM00487">
    <property type="entry name" value="DEXDc"/>
    <property type="match status" value="1"/>
</dbReference>
<dbReference type="GO" id="GO:0120545">
    <property type="term" value="F:nucleic acid conformation isomerase activity"/>
    <property type="evidence" value="ECO:0007669"/>
    <property type="project" value="UniProtKB-ARBA"/>
</dbReference>
<gene>
    <name evidence="5" type="ORF">DU43_10900</name>
</gene>
<accession>A0A0F8IJB1</accession>
<dbReference type="Gene3D" id="3.40.50.300">
    <property type="entry name" value="P-loop containing nucleotide triphosphate hydrolases"/>
    <property type="match status" value="2"/>
</dbReference>
<dbReference type="GO" id="GO:0003677">
    <property type="term" value="F:DNA binding"/>
    <property type="evidence" value="ECO:0007669"/>
    <property type="project" value="TreeGrafter"/>
</dbReference>
<evidence type="ECO:0000313" key="5">
    <source>
        <dbReference type="EMBL" id="KKG79509.1"/>
    </source>
</evidence>
<dbReference type="Pfam" id="PF00271">
    <property type="entry name" value="Helicase_C"/>
    <property type="match status" value="1"/>
</dbReference>
<evidence type="ECO:0000259" key="3">
    <source>
        <dbReference type="PROSITE" id="PS51192"/>
    </source>
</evidence>
<dbReference type="Pfam" id="PF00270">
    <property type="entry name" value="DEAD"/>
    <property type="match status" value="1"/>
</dbReference>
<organism evidence="5">
    <name type="scientific">Methanosarcina mazei</name>
    <name type="common">Methanosarcina frisia</name>
    <dbReference type="NCBI Taxonomy" id="2209"/>
    <lineage>
        <taxon>Archaea</taxon>
        <taxon>Methanobacteriati</taxon>
        <taxon>Methanobacteriota</taxon>
        <taxon>Stenosarchaea group</taxon>
        <taxon>Methanomicrobia</taxon>
        <taxon>Methanosarcinales</taxon>
        <taxon>Methanosarcinaceae</taxon>
        <taxon>Methanosarcina</taxon>
    </lineage>
</organism>
<evidence type="ECO:0000259" key="4">
    <source>
        <dbReference type="PROSITE" id="PS51194"/>
    </source>
</evidence>
<dbReference type="SUPFAM" id="SSF52540">
    <property type="entry name" value="P-loop containing nucleoside triphosphate hydrolases"/>
    <property type="match status" value="2"/>
</dbReference>
<dbReference type="AlphaFoldDB" id="A0A0F8IJB1"/>
<keyword evidence="1" id="KW-0547">Nucleotide-binding</keyword>
<dbReference type="GO" id="GO:0140097">
    <property type="term" value="F:catalytic activity, acting on DNA"/>
    <property type="evidence" value="ECO:0007669"/>
    <property type="project" value="UniProtKB-ARBA"/>
</dbReference>
<dbReference type="InterPro" id="IPR014001">
    <property type="entry name" value="Helicase_ATP-bd"/>
</dbReference>
<dbReference type="InterPro" id="IPR027417">
    <property type="entry name" value="P-loop_NTPase"/>
</dbReference>
<evidence type="ECO:0000256" key="1">
    <source>
        <dbReference type="ARBA" id="ARBA00022741"/>
    </source>
</evidence>
<comment type="caution">
    <text evidence="5">The sequence shown here is derived from an EMBL/GenBank/DDBJ whole genome shotgun (WGS) entry which is preliminary data.</text>
</comment>
<dbReference type="InterPro" id="IPR001650">
    <property type="entry name" value="Helicase_C-like"/>
</dbReference>
<dbReference type="InterPro" id="IPR011545">
    <property type="entry name" value="DEAD/DEAH_box_helicase_dom"/>
</dbReference>